<proteinExistence type="inferred from homology"/>
<dbReference type="PANTHER" id="PTHR12428">
    <property type="entry name" value="OXA1"/>
    <property type="match status" value="1"/>
</dbReference>
<keyword evidence="7 13" id="KW-0653">Protein transport</keyword>
<evidence type="ECO:0000256" key="9">
    <source>
        <dbReference type="ARBA" id="ARBA00023136"/>
    </source>
</evidence>
<feature type="transmembrane region" description="Helical" evidence="13">
    <location>
        <begin position="7"/>
        <end position="24"/>
    </location>
</feature>
<name>A0ABT5KT45_9BURK</name>
<comment type="caution">
    <text evidence="16">The sequence shown here is derived from an EMBL/GenBank/DDBJ whole genome shotgun (WGS) entry which is preliminary data.</text>
</comment>
<dbReference type="InterPro" id="IPR038221">
    <property type="entry name" value="YidC_periplasmic_sf"/>
</dbReference>
<dbReference type="NCBIfam" id="TIGR03593">
    <property type="entry name" value="yidC_nterm"/>
    <property type="match status" value="2"/>
</dbReference>
<feature type="transmembrane region" description="Helical" evidence="13">
    <location>
        <begin position="454"/>
        <end position="481"/>
    </location>
</feature>
<evidence type="ECO:0000256" key="11">
    <source>
        <dbReference type="ARBA" id="ARBA00033245"/>
    </source>
</evidence>
<dbReference type="Proteomes" id="UP001219862">
    <property type="component" value="Unassembled WGS sequence"/>
</dbReference>
<keyword evidence="6 13" id="KW-0812">Transmembrane</keyword>
<dbReference type="CDD" id="cd19961">
    <property type="entry name" value="EcYidC-like_peri"/>
    <property type="match status" value="1"/>
</dbReference>
<organism evidence="16 17">
    <name type="scientific">Roseateles koreensis</name>
    <dbReference type="NCBI Taxonomy" id="2987526"/>
    <lineage>
        <taxon>Bacteria</taxon>
        <taxon>Pseudomonadati</taxon>
        <taxon>Pseudomonadota</taxon>
        <taxon>Betaproteobacteria</taxon>
        <taxon>Burkholderiales</taxon>
        <taxon>Sphaerotilaceae</taxon>
        <taxon>Roseateles</taxon>
    </lineage>
</organism>
<evidence type="ECO:0000256" key="7">
    <source>
        <dbReference type="ARBA" id="ARBA00022927"/>
    </source>
</evidence>
<sequence length="575" mass="63262">MTDIRRTVLWVVFTMSLVLLWDGWQKHNGHPSMFSPAAPKAAAVAASGNGNTATGLPTPMANGATTPAAIATGAAPTLQAEKVLVKTDVLNVTLDSLGGDVSRVELLNYLDAPEPGLFDPLMELVGLKQKHAVQQQPIVLLDAATRSYKAQSGLLGSKGEQLPTHNTLMTVVPGERTLKDGMAELTVRMESPEVGGVKLVKTFTFKRGDYVIGVRHEVINAGAAAVTPQVYVQLVRDGVSASKGSGFSSTFTGPAVYSDTAKFHKVEFKDIDKDKVDVEKTAANGWVAMVQHYFASAWLHDEAGQREFFVNKVKGAAPDQYAVGMVFTMPTLAPGASQIRDDQLFVGPQEEKKLAALAPGLELVKDYGIFAILAKPLFWLLEKLHNYLGNWGWAIIALVVLLKAAFYWLNASAYRSMAKMKAVGPKIQAMRERLKDKPQEMQQEMMRIYKEEKVNPVGGCLPIFLQMPFFMGLYWVLLSTVEMRGAPWLGWITDLSAKDPYFILPILMTLSSLAQVALNPKSPDPVQAKMMWFMPLAFSFMFFVFPSGLVLYWLTNNILSIAQQWMINKQLGVQN</sequence>
<dbReference type="NCBIfam" id="TIGR03592">
    <property type="entry name" value="yidC_oxa1_cterm"/>
    <property type="match status" value="1"/>
</dbReference>
<comment type="subcellular location">
    <subcellularLocation>
        <location evidence="1">Cell inner membrane</location>
        <topology evidence="1">Multi-pass membrane protein</topology>
    </subcellularLocation>
    <subcellularLocation>
        <location evidence="13">Cell membrane</location>
        <topology evidence="13">Multi-pass membrane protein</topology>
    </subcellularLocation>
</comment>
<evidence type="ECO:0000256" key="13">
    <source>
        <dbReference type="HAMAP-Rule" id="MF_01810"/>
    </source>
</evidence>
<protein>
    <recommendedName>
        <fullName evidence="3 13">Membrane protein insertase YidC</fullName>
    </recommendedName>
    <alternativeName>
        <fullName evidence="12 13">Foldase YidC</fullName>
    </alternativeName>
    <alternativeName>
        <fullName evidence="11 13">Membrane integrase YidC</fullName>
    </alternativeName>
    <alternativeName>
        <fullName evidence="13">Membrane protein YidC</fullName>
    </alternativeName>
</protein>
<dbReference type="InterPro" id="IPR028053">
    <property type="entry name" value="Membr_insert_YidC_N"/>
</dbReference>
<dbReference type="Pfam" id="PF02096">
    <property type="entry name" value="60KD_IMP"/>
    <property type="match status" value="1"/>
</dbReference>
<evidence type="ECO:0000313" key="17">
    <source>
        <dbReference type="Proteomes" id="UP001219862"/>
    </source>
</evidence>
<dbReference type="PRINTS" id="PR01900">
    <property type="entry name" value="YIDCPROTEIN"/>
</dbReference>
<gene>
    <name evidence="13 16" type="primary">yidC</name>
    <name evidence="16" type="ORF">PRZ01_10340</name>
</gene>
<evidence type="ECO:0000256" key="2">
    <source>
        <dbReference type="ARBA" id="ARBA00010527"/>
    </source>
</evidence>
<feature type="domain" description="Membrane insertase YidC/Oxa/ALB C-terminal" evidence="14">
    <location>
        <begin position="391"/>
        <end position="569"/>
    </location>
</feature>
<dbReference type="RefSeq" id="WP_273596707.1">
    <property type="nucleotide sequence ID" value="NZ_JAQQXS010000008.1"/>
</dbReference>
<evidence type="ECO:0000256" key="6">
    <source>
        <dbReference type="ARBA" id="ARBA00022692"/>
    </source>
</evidence>
<dbReference type="InterPro" id="IPR047196">
    <property type="entry name" value="YidC_ALB_C"/>
</dbReference>
<reference evidence="16 17" key="1">
    <citation type="submission" date="2022-10" db="EMBL/GenBank/DDBJ databases">
        <title>paucibacter sp. hw8 Genome sequencing.</title>
        <authorList>
            <person name="Park S."/>
        </authorList>
    </citation>
    <scope>NUCLEOTIDE SEQUENCE [LARGE SCALE GENOMIC DNA]</scope>
    <source>
        <strain evidence="17">hw8</strain>
    </source>
</reference>
<keyword evidence="4 13" id="KW-0813">Transport</keyword>
<feature type="transmembrane region" description="Helical" evidence="13">
    <location>
        <begin position="391"/>
        <end position="411"/>
    </location>
</feature>
<keyword evidence="10 13" id="KW-0143">Chaperone</keyword>
<evidence type="ECO:0000256" key="10">
    <source>
        <dbReference type="ARBA" id="ARBA00023186"/>
    </source>
</evidence>
<keyword evidence="17" id="KW-1185">Reference proteome</keyword>
<dbReference type="PRINTS" id="PR00701">
    <property type="entry name" value="60KDINNERMP"/>
</dbReference>
<dbReference type="InterPro" id="IPR001708">
    <property type="entry name" value="YidC/ALB3/OXA1/COX18"/>
</dbReference>
<evidence type="ECO:0000256" key="4">
    <source>
        <dbReference type="ARBA" id="ARBA00022448"/>
    </source>
</evidence>
<evidence type="ECO:0000256" key="3">
    <source>
        <dbReference type="ARBA" id="ARBA00015325"/>
    </source>
</evidence>
<feature type="domain" description="Membrane insertase YidC N-terminal" evidence="15">
    <location>
        <begin position="83"/>
        <end position="380"/>
    </location>
</feature>
<evidence type="ECO:0000256" key="5">
    <source>
        <dbReference type="ARBA" id="ARBA00022475"/>
    </source>
</evidence>
<keyword evidence="8 13" id="KW-1133">Transmembrane helix</keyword>
<evidence type="ECO:0000256" key="12">
    <source>
        <dbReference type="ARBA" id="ARBA00033342"/>
    </source>
</evidence>
<feature type="transmembrane region" description="Helical" evidence="13">
    <location>
        <begin position="530"/>
        <end position="554"/>
    </location>
</feature>
<comment type="similarity">
    <text evidence="2 13">Belongs to the OXA1/ALB3/YidC family. Type 1 subfamily.</text>
</comment>
<evidence type="ECO:0000259" key="15">
    <source>
        <dbReference type="Pfam" id="PF14849"/>
    </source>
</evidence>
<dbReference type="InterPro" id="IPR019998">
    <property type="entry name" value="Membr_insert_YidC"/>
</dbReference>
<dbReference type="Gene3D" id="2.70.98.90">
    <property type="match status" value="1"/>
</dbReference>
<dbReference type="InterPro" id="IPR028055">
    <property type="entry name" value="YidC/Oxa/ALB_C"/>
</dbReference>
<evidence type="ECO:0000259" key="14">
    <source>
        <dbReference type="Pfam" id="PF02096"/>
    </source>
</evidence>
<accession>A0ABT5KT45</accession>
<dbReference type="Pfam" id="PF14849">
    <property type="entry name" value="YidC_periplas"/>
    <property type="match status" value="1"/>
</dbReference>
<dbReference type="NCBIfam" id="NF002352">
    <property type="entry name" value="PRK01318.1-3"/>
    <property type="match status" value="1"/>
</dbReference>
<evidence type="ECO:0000256" key="8">
    <source>
        <dbReference type="ARBA" id="ARBA00022989"/>
    </source>
</evidence>
<dbReference type="EMBL" id="JAQQXS010000008">
    <property type="protein sequence ID" value="MDC8785590.1"/>
    <property type="molecule type" value="Genomic_DNA"/>
</dbReference>
<evidence type="ECO:0000313" key="16">
    <source>
        <dbReference type="EMBL" id="MDC8785590.1"/>
    </source>
</evidence>
<dbReference type="CDD" id="cd20070">
    <property type="entry name" value="5TM_YidC_Alb3"/>
    <property type="match status" value="1"/>
</dbReference>
<dbReference type="HAMAP" id="MF_01810">
    <property type="entry name" value="YidC_type1"/>
    <property type="match status" value="1"/>
</dbReference>
<comment type="subunit">
    <text evidence="13">Interacts with the Sec translocase complex via SecD. Specifically interacts with transmembrane segments of nascent integral membrane proteins during membrane integration.</text>
</comment>
<dbReference type="PANTHER" id="PTHR12428:SF65">
    <property type="entry name" value="CYTOCHROME C OXIDASE ASSEMBLY PROTEIN COX18, MITOCHONDRIAL"/>
    <property type="match status" value="1"/>
</dbReference>
<keyword evidence="5 13" id="KW-1003">Cell membrane</keyword>
<evidence type="ECO:0000256" key="1">
    <source>
        <dbReference type="ARBA" id="ARBA00004429"/>
    </source>
</evidence>
<keyword evidence="9 13" id="KW-0472">Membrane</keyword>
<comment type="function">
    <text evidence="13">Required for the insertion and/or proper folding and/or complex formation of integral membrane proteins into the membrane. Involved in integration of membrane proteins that insert both dependently and independently of the Sec translocase complex, as well as at least some lipoproteins. Aids folding of multispanning membrane proteins.</text>
</comment>